<feature type="domain" description="4-oxalocrotonate tautomerase-like" evidence="3">
    <location>
        <begin position="2"/>
        <end position="58"/>
    </location>
</feature>
<dbReference type="AlphaFoldDB" id="A0A3B0AUN9"/>
<dbReference type="Gene3D" id="3.30.429.10">
    <property type="entry name" value="Macrophage Migration Inhibitory Factor"/>
    <property type="match status" value="1"/>
</dbReference>
<dbReference type="OrthoDB" id="4965437at2"/>
<proteinExistence type="inferred from homology"/>
<name>A0A3B0AUN9_9ACTN</name>
<gene>
    <name evidence="4" type="ORF">D7231_29180</name>
</gene>
<dbReference type="SUPFAM" id="SSF55331">
    <property type="entry name" value="Tautomerase/MIF"/>
    <property type="match status" value="1"/>
</dbReference>
<protein>
    <submittedName>
        <fullName evidence="4">4-oxalocrotonate tautomerase family protein</fullName>
    </submittedName>
</protein>
<comment type="caution">
    <text evidence="4">The sequence shown here is derived from an EMBL/GenBank/DDBJ whole genome shotgun (WGS) entry which is preliminary data.</text>
</comment>
<dbReference type="GO" id="GO:0016853">
    <property type="term" value="F:isomerase activity"/>
    <property type="evidence" value="ECO:0007669"/>
    <property type="project" value="UniProtKB-KW"/>
</dbReference>
<reference evidence="4 5" key="1">
    <citation type="journal article" date="2015" name="Antonie Van Leeuwenhoek">
        <title>Streptomyces klenkii sp. nov., isolated from deep marine sediment.</title>
        <authorList>
            <person name="Veyisoglu A."/>
            <person name="Sahin N."/>
        </authorList>
    </citation>
    <scope>NUCLEOTIDE SEQUENCE [LARGE SCALE GENOMIC DNA]</scope>
    <source>
        <strain evidence="4 5">KCTC 29202</strain>
    </source>
</reference>
<comment type="similarity">
    <text evidence="1">Belongs to the 4-oxalocrotonate tautomerase family.</text>
</comment>
<sequence length="76" mass="8198">MPVISVDMLRGRTDAEKAALARELTDAFQRTCGSARERIYVVIHDIPQEDWAVGGEMCTNLPAYAPPSEPAPSPAG</sequence>
<dbReference type="PANTHER" id="PTHR35530">
    <property type="entry name" value="TAUTOMERASE-RELATED"/>
    <property type="match status" value="1"/>
</dbReference>
<organism evidence="4 5">
    <name type="scientific">Streptomyces klenkii</name>
    <dbReference type="NCBI Taxonomy" id="1420899"/>
    <lineage>
        <taxon>Bacteria</taxon>
        <taxon>Bacillati</taxon>
        <taxon>Actinomycetota</taxon>
        <taxon>Actinomycetes</taxon>
        <taxon>Kitasatosporales</taxon>
        <taxon>Streptomycetaceae</taxon>
        <taxon>Streptomyces</taxon>
    </lineage>
</organism>
<dbReference type="PANTHER" id="PTHR35530:SF1">
    <property type="entry name" value="2-HYDROXYMUCONATE TAUTOMERASE"/>
    <property type="match status" value="1"/>
</dbReference>
<evidence type="ECO:0000313" key="4">
    <source>
        <dbReference type="EMBL" id="RKN64253.1"/>
    </source>
</evidence>
<keyword evidence="5" id="KW-1185">Reference proteome</keyword>
<dbReference type="InterPro" id="IPR004370">
    <property type="entry name" value="4-OT-like_dom"/>
</dbReference>
<evidence type="ECO:0000313" key="5">
    <source>
        <dbReference type="Proteomes" id="UP000270343"/>
    </source>
</evidence>
<dbReference type="Pfam" id="PF01361">
    <property type="entry name" value="Tautomerase"/>
    <property type="match status" value="1"/>
</dbReference>
<dbReference type="EMBL" id="RBAM01000016">
    <property type="protein sequence ID" value="RKN64253.1"/>
    <property type="molecule type" value="Genomic_DNA"/>
</dbReference>
<evidence type="ECO:0000256" key="1">
    <source>
        <dbReference type="ARBA" id="ARBA00006723"/>
    </source>
</evidence>
<dbReference type="Proteomes" id="UP000270343">
    <property type="component" value="Unassembled WGS sequence"/>
</dbReference>
<accession>A0A3B0AUN9</accession>
<dbReference type="InterPro" id="IPR014347">
    <property type="entry name" value="Tautomerase/MIF_sf"/>
</dbReference>
<keyword evidence="2" id="KW-0413">Isomerase</keyword>
<evidence type="ECO:0000259" key="3">
    <source>
        <dbReference type="Pfam" id="PF01361"/>
    </source>
</evidence>
<evidence type="ECO:0000256" key="2">
    <source>
        <dbReference type="ARBA" id="ARBA00023235"/>
    </source>
</evidence>
<dbReference type="RefSeq" id="WP_120758609.1">
    <property type="nucleotide sequence ID" value="NZ_JBEXOE010000050.1"/>
</dbReference>